<name>A0A3S3X0K1_9SPHI</name>
<keyword evidence="2" id="KW-1185">Reference proteome</keyword>
<comment type="caution">
    <text evidence="1">The sequence shown here is derived from an EMBL/GenBank/DDBJ whole genome shotgun (WGS) entry which is preliminary data.</text>
</comment>
<evidence type="ECO:0000313" key="2">
    <source>
        <dbReference type="Proteomes" id="UP000286701"/>
    </source>
</evidence>
<protein>
    <submittedName>
        <fullName evidence="1">Uncharacterized protein</fullName>
    </submittedName>
</protein>
<dbReference type="Proteomes" id="UP000286701">
    <property type="component" value="Unassembled WGS sequence"/>
</dbReference>
<organism evidence="1 2">
    <name type="scientific">Mucilaginibacter gilvus</name>
    <dbReference type="NCBI Taxonomy" id="2305909"/>
    <lineage>
        <taxon>Bacteria</taxon>
        <taxon>Pseudomonadati</taxon>
        <taxon>Bacteroidota</taxon>
        <taxon>Sphingobacteriia</taxon>
        <taxon>Sphingobacteriales</taxon>
        <taxon>Sphingobacteriaceae</taxon>
        <taxon>Mucilaginibacter</taxon>
    </lineage>
</organism>
<dbReference type="EMBL" id="SBIW01000012">
    <property type="protein sequence ID" value="RWY47896.1"/>
    <property type="molecule type" value="Genomic_DNA"/>
</dbReference>
<gene>
    <name evidence="1" type="ORF">EPL05_20090</name>
</gene>
<reference evidence="1 2" key="1">
    <citation type="submission" date="2019-01" db="EMBL/GenBank/DDBJ databases">
        <title>Mucilaginibacter antarcticum sp. nov., isolated from antarctic soil.</title>
        <authorList>
            <person name="Yan Y.-Q."/>
            <person name="Du Z.-J."/>
        </authorList>
    </citation>
    <scope>NUCLEOTIDE SEQUENCE [LARGE SCALE GENOMIC DNA]</scope>
    <source>
        <strain evidence="1 2">F01003</strain>
    </source>
</reference>
<dbReference type="OrthoDB" id="797474at2"/>
<dbReference type="RefSeq" id="WP_128535790.1">
    <property type="nucleotide sequence ID" value="NZ_SBIW01000012.1"/>
</dbReference>
<proteinExistence type="predicted"/>
<dbReference type="AlphaFoldDB" id="A0A3S3X0K1"/>
<evidence type="ECO:0000313" key="1">
    <source>
        <dbReference type="EMBL" id="RWY47896.1"/>
    </source>
</evidence>
<accession>A0A3S3X0K1</accession>
<sequence>MNWIIRKTKKMQYHTDLSVILNPIHDYVADFNWLFSDLDFMSGEVTPFNFEDEYFLLTGEEMLQILTKHIQFVWGVIIAIPYNVEITIDENAIPFAEGNELIWKNGNLQHPDAAIEIICFDSGYTIVKFTDERLSAKFKAYFGDEAIELGKFT</sequence>